<organism evidence="8 9">
    <name type="scientific">Sinanodonta woodiana</name>
    <name type="common">Chinese pond mussel</name>
    <name type="synonym">Anodonta woodiana</name>
    <dbReference type="NCBI Taxonomy" id="1069815"/>
    <lineage>
        <taxon>Eukaryota</taxon>
        <taxon>Metazoa</taxon>
        <taxon>Spiralia</taxon>
        <taxon>Lophotrochozoa</taxon>
        <taxon>Mollusca</taxon>
        <taxon>Bivalvia</taxon>
        <taxon>Autobranchia</taxon>
        <taxon>Heteroconchia</taxon>
        <taxon>Palaeoheterodonta</taxon>
        <taxon>Unionida</taxon>
        <taxon>Unionoidea</taxon>
        <taxon>Unionidae</taxon>
        <taxon>Unioninae</taxon>
        <taxon>Sinanodonta</taxon>
    </lineage>
</organism>
<feature type="transmembrane region" description="Helical" evidence="6">
    <location>
        <begin position="180"/>
        <end position="198"/>
    </location>
</feature>
<dbReference type="Proteomes" id="UP001634394">
    <property type="component" value="Unassembled WGS sequence"/>
</dbReference>
<dbReference type="AlphaFoldDB" id="A0ABD3X574"/>
<evidence type="ECO:0000256" key="2">
    <source>
        <dbReference type="ARBA" id="ARBA00022692"/>
    </source>
</evidence>
<protein>
    <recommendedName>
        <fullName evidence="7">Major facilitator superfamily (MFS) profile domain-containing protein</fullName>
    </recommendedName>
</protein>
<accession>A0ABD3X574</accession>
<dbReference type="InterPro" id="IPR036259">
    <property type="entry name" value="MFS_trans_sf"/>
</dbReference>
<reference evidence="8 9" key="1">
    <citation type="submission" date="2024-11" db="EMBL/GenBank/DDBJ databases">
        <title>Chromosome-level genome assembly of the freshwater bivalve Anodonta woodiana.</title>
        <authorList>
            <person name="Chen X."/>
        </authorList>
    </citation>
    <scope>NUCLEOTIDE SEQUENCE [LARGE SCALE GENOMIC DNA]</scope>
    <source>
        <strain evidence="8">MN2024</strain>
        <tissue evidence="8">Gills</tissue>
    </source>
</reference>
<evidence type="ECO:0000256" key="4">
    <source>
        <dbReference type="ARBA" id="ARBA00023136"/>
    </source>
</evidence>
<evidence type="ECO:0000313" key="8">
    <source>
        <dbReference type="EMBL" id="KAL3881406.1"/>
    </source>
</evidence>
<dbReference type="InterPro" id="IPR020846">
    <property type="entry name" value="MFS_dom"/>
</dbReference>
<feature type="transmembrane region" description="Helical" evidence="6">
    <location>
        <begin position="467"/>
        <end position="486"/>
    </location>
</feature>
<evidence type="ECO:0000256" key="6">
    <source>
        <dbReference type="SAM" id="Phobius"/>
    </source>
</evidence>
<feature type="transmembrane region" description="Helical" evidence="6">
    <location>
        <begin position="20"/>
        <end position="43"/>
    </location>
</feature>
<dbReference type="Gene3D" id="1.20.1250.20">
    <property type="entry name" value="MFS general substrate transporter like domains"/>
    <property type="match status" value="1"/>
</dbReference>
<feature type="transmembrane region" description="Helical" evidence="6">
    <location>
        <begin position="374"/>
        <end position="395"/>
    </location>
</feature>
<feature type="transmembrane region" description="Helical" evidence="6">
    <location>
        <begin position="154"/>
        <end position="171"/>
    </location>
</feature>
<evidence type="ECO:0000313" key="9">
    <source>
        <dbReference type="Proteomes" id="UP001634394"/>
    </source>
</evidence>
<feature type="compositionally biased region" description="Basic and acidic residues" evidence="5">
    <location>
        <begin position="534"/>
        <end position="544"/>
    </location>
</feature>
<dbReference type="PROSITE" id="PS00216">
    <property type="entry name" value="SUGAR_TRANSPORT_1"/>
    <property type="match status" value="1"/>
</dbReference>
<feature type="transmembrane region" description="Helical" evidence="6">
    <location>
        <begin position="238"/>
        <end position="260"/>
    </location>
</feature>
<feature type="transmembrane region" description="Helical" evidence="6">
    <location>
        <begin position="431"/>
        <end position="455"/>
    </location>
</feature>
<dbReference type="Pfam" id="PF00083">
    <property type="entry name" value="Sugar_tr"/>
    <property type="match status" value="1"/>
</dbReference>
<feature type="transmembrane region" description="Helical" evidence="6">
    <location>
        <begin position="341"/>
        <end position="362"/>
    </location>
</feature>
<evidence type="ECO:0000256" key="3">
    <source>
        <dbReference type="ARBA" id="ARBA00022989"/>
    </source>
</evidence>
<feature type="transmembrane region" description="Helical" evidence="6">
    <location>
        <begin position="407"/>
        <end position="425"/>
    </location>
</feature>
<sequence>MDVDDIFQRIGSLGKFQIKIFFLMGVPIVISSMQTLAVVFTMATQAFRCAIPNKPDDTFLIQGIHHQEQINTSIPAKVEDGEIVYSKCTYYLQDFNSSSHIKDVTSSYSNMNYSQPKAENACYKWVYDTSIFELTVVSEMDLVCDKKMYRAHSSMTYMVGYLVGVISMGILSDKIGRKRSYFISLVLITISAIVTAWVPNFLLYVALQLLTGFADVGLFLSFYSLVIELVGPSKRAMMGAATHILWVVGITLLCGIAFFIRNWRHLKMAISFPFVPFLVVWWFVPESPRWLMSKGRYDEANVILKEIATFNGRKMPEIVQLNLKPEDKKTQIWHIFSTCDMAVRTIIVYLNWMMVSMLFFGLTLSVENLGGNMYLNFLIFCVLEAICYIISFVLMNKVGRKTFHCSQMLMGGIACVATLFPVIFARKSLQWLTTTLAVIGRFGAAAAFATIYIFTSELYPTVIRNSALGASSMWARIGALIAPYIAELSHVVEGDFGKALPLIIFGGSAIGAGLLALFLPETANTKLPENLKDAKEIGRKSKGDDQEDQLSMLNSNSVENRLQETAFR</sequence>
<dbReference type="GO" id="GO:0016020">
    <property type="term" value="C:membrane"/>
    <property type="evidence" value="ECO:0007669"/>
    <property type="project" value="UniProtKB-SubCell"/>
</dbReference>
<dbReference type="PANTHER" id="PTHR24064">
    <property type="entry name" value="SOLUTE CARRIER FAMILY 22 MEMBER"/>
    <property type="match status" value="1"/>
</dbReference>
<gene>
    <name evidence="8" type="ORF">ACJMK2_027851</name>
</gene>
<name>A0ABD3X574_SINWO</name>
<dbReference type="PROSITE" id="PS50850">
    <property type="entry name" value="MFS"/>
    <property type="match status" value="1"/>
</dbReference>
<feature type="transmembrane region" description="Helical" evidence="6">
    <location>
        <begin position="498"/>
        <end position="519"/>
    </location>
</feature>
<keyword evidence="9" id="KW-1185">Reference proteome</keyword>
<dbReference type="InterPro" id="IPR005828">
    <property type="entry name" value="MFS_sugar_transport-like"/>
</dbReference>
<evidence type="ECO:0000259" key="7">
    <source>
        <dbReference type="PROSITE" id="PS50850"/>
    </source>
</evidence>
<comment type="subcellular location">
    <subcellularLocation>
        <location evidence="1">Membrane</location>
        <topology evidence="1">Multi-pass membrane protein</topology>
    </subcellularLocation>
</comment>
<evidence type="ECO:0000256" key="5">
    <source>
        <dbReference type="SAM" id="MobiDB-lite"/>
    </source>
</evidence>
<feature type="region of interest" description="Disordered" evidence="5">
    <location>
        <begin position="534"/>
        <end position="568"/>
    </location>
</feature>
<feature type="domain" description="Major facilitator superfamily (MFS) profile" evidence="7">
    <location>
        <begin position="82"/>
        <end position="524"/>
    </location>
</feature>
<feature type="transmembrane region" description="Helical" evidence="6">
    <location>
        <begin position="204"/>
        <end position="226"/>
    </location>
</feature>
<comment type="caution">
    <text evidence="8">The sequence shown here is derived from an EMBL/GenBank/DDBJ whole genome shotgun (WGS) entry which is preliminary data.</text>
</comment>
<proteinExistence type="predicted"/>
<feature type="compositionally biased region" description="Polar residues" evidence="5">
    <location>
        <begin position="549"/>
        <end position="560"/>
    </location>
</feature>
<dbReference type="InterPro" id="IPR005829">
    <property type="entry name" value="Sugar_transporter_CS"/>
</dbReference>
<keyword evidence="3 6" id="KW-1133">Transmembrane helix</keyword>
<dbReference type="SUPFAM" id="SSF103473">
    <property type="entry name" value="MFS general substrate transporter"/>
    <property type="match status" value="1"/>
</dbReference>
<keyword evidence="4 6" id="KW-0472">Membrane</keyword>
<evidence type="ECO:0000256" key="1">
    <source>
        <dbReference type="ARBA" id="ARBA00004141"/>
    </source>
</evidence>
<dbReference type="EMBL" id="JBJQND010000003">
    <property type="protein sequence ID" value="KAL3881406.1"/>
    <property type="molecule type" value="Genomic_DNA"/>
</dbReference>
<keyword evidence="2 6" id="KW-0812">Transmembrane</keyword>
<dbReference type="CDD" id="cd17317">
    <property type="entry name" value="MFS_SLC22"/>
    <property type="match status" value="1"/>
</dbReference>